<evidence type="ECO:0000313" key="2">
    <source>
        <dbReference type="EMBL" id="OHV96145.1"/>
    </source>
</evidence>
<comment type="caution">
    <text evidence="2">The sequence shown here is derived from an EMBL/GenBank/DDBJ whole genome shotgun (WGS) entry which is preliminary data.</text>
</comment>
<dbReference type="Proteomes" id="UP000179840">
    <property type="component" value="Unassembled WGS sequence"/>
</dbReference>
<evidence type="ECO:0000256" key="1">
    <source>
        <dbReference type="SAM" id="Phobius"/>
    </source>
</evidence>
<evidence type="ECO:0000313" key="3">
    <source>
        <dbReference type="Proteomes" id="UP000179840"/>
    </source>
</evidence>
<sequence length="168" mass="19025">MDDRLQITAAALRKMASAKAADCLITRYPMDSPDYWEVFQVLPHVSWKRADQIRLAQQYLQKMPFASAKPYAVFAAFMAFDALIGILHAQLPVPESKRDLLLYYLQPVLEASARTDAQRERLRLFLADVNYPEEAAQAYRNIGNPCHLVWIAAVAQPAPSRLAPPKVR</sequence>
<dbReference type="AlphaFoldDB" id="A0A1S1U6T0"/>
<feature type="transmembrane region" description="Helical" evidence="1">
    <location>
        <begin position="71"/>
        <end position="91"/>
    </location>
</feature>
<reference evidence="2 3" key="1">
    <citation type="submission" date="2015-06" db="EMBL/GenBank/DDBJ databases">
        <title>Draft genome sequencing of a biphenyl-degrading bacterium, Janthinobacterium lividum MEG1.</title>
        <authorList>
            <person name="Shimodaira J."/>
            <person name="Hatta T."/>
        </authorList>
    </citation>
    <scope>NUCLEOTIDE SEQUENCE [LARGE SCALE GENOMIC DNA]</scope>
    <source>
        <strain evidence="2 3">MEG1</strain>
    </source>
</reference>
<keyword evidence="1" id="KW-0812">Transmembrane</keyword>
<keyword evidence="1" id="KW-0472">Membrane</keyword>
<gene>
    <name evidence="2" type="ORF">AKG95_15095</name>
</gene>
<dbReference type="EMBL" id="LFKP01000008">
    <property type="protein sequence ID" value="OHV96145.1"/>
    <property type="molecule type" value="Genomic_DNA"/>
</dbReference>
<dbReference type="RefSeq" id="WP_071077626.1">
    <property type="nucleotide sequence ID" value="NZ_LFKP01000008.1"/>
</dbReference>
<accession>A0A1S1U6T0</accession>
<name>A0A1S1U6T0_9BURK</name>
<proteinExistence type="predicted"/>
<keyword evidence="1" id="KW-1133">Transmembrane helix</keyword>
<organism evidence="2 3">
    <name type="scientific">Janthinobacterium lividum</name>
    <dbReference type="NCBI Taxonomy" id="29581"/>
    <lineage>
        <taxon>Bacteria</taxon>
        <taxon>Pseudomonadati</taxon>
        <taxon>Pseudomonadota</taxon>
        <taxon>Betaproteobacteria</taxon>
        <taxon>Burkholderiales</taxon>
        <taxon>Oxalobacteraceae</taxon>
        <taxon>Janthinobacterium</taxon>
    </lineage>
</organism>
<protein>
    <submittedName>
        <fullName evidence="2">Uncharacterized protein</fullName>
    </submittedName>
</protein>